<dbReference type="InterPro" id="IPR039420">
    <property type="entry name" value="WalR-like"/>
</dbReference>
<keyword evidence="4" id="KW-0805">Transcription regulation</keyword>
<name>A0AAX0B4B7_CLOBE</name>
<evidence type="ECO:0000313" key="11">
    <source>
        <dbReference type="Proteomes" id="UP001193748"/>
    </source>
</evidence>
<dbReference type="SMART" id="SM00448">
    <property type="entry name" value="REC"/>
    <property type="match status" value="1"/>
</dbReference>
<feature type="modified residue" description="4-aspartylphosphate" evidence="8">
    <location>
        <position position="50"/>
    </location>
</feature>
<protein>
    <recommendedName>
        <fullName evidence="1">Stage 0 sporulation protein A homolog</fullName>
    </recommendedName>
</protein>
<keyword evidence="5 10" id="KW-0238">DNA-binding</keyword>
<dbReference type="InterPro" id="IPR011006">
    <property type="entry name" value="CheY-like_superfamily"/>
</dbReference>
<keyword evidence="2 8" id="KW-0597">Phosphoprotein</keyword>
<feature type="domain" description="Response regulatory" evidence="9">
    <location>
        <begin position="3"/>
        <end position="114"/>
    </location>
</feature>
<evidence type="ECO:0000256" key="2">
    <source>
        <dbReference type="ARBA" id="ARBA00022553"/>
    </source>
</evidence>
<dbReference type="InterPro" id="IPR001789">
    <property type="entry name" value="Sig_transdc_resp-reg_receiver"/>
</dbReference>
<dbReference type="PANTHER" id="PTHR48111:SF1">
    <property type="entry name" value="TWO-COMPONENT RESPONSE REGULATOR ORR33"/>
    <property type="match status" value="1"/>
</dbReference>
<dbReference type="GO" id="GO:0000976">
    <property type="term" value="F:transcription cis-regulatory region binding"/>
    <property type="evidence" value="ECO:0007669"/>
    <property type="project" value="TreeGrafter"/>
</dbReference>
<comment type="function">
    <text evidence="7">May play the central regulatory role in sporulation. It may be an element of the effector pathway responsible for the activation of sporulation genes in response to nutritional stress. Spo0A may act in concert with spo0H (a sigma factor) to control the expression of some genes that are critical to the sporulation process.</text>
</comment>
<comment type="caution">
    <text evidence="10">The sequence shown here is derived from an EMBL/GenBank/DDBJ whole genome shotgun (WGS) entry which is preliminary data.</text>
</comment>
<evidence type="ECO:0000256" key="5">
    <source>
        <dbReference type="ARBA" id="ARBA00023125"/>
    </source>
</evidence>
<dbReference type="PANTHER" id="PTHR48111">
    <property type="entry name" value="REGULATOR OF RPOS"/>
    <property type="match status" value="1"/>
</dbReference>
<organism evidence="10 11">
    <name type="scientific">Clostridium beijerinckii</name>
    <name type="common">Clostridium MP</name>
    <dbReference type="NCBI Taxonomy" id="1520"/>
    <lineage>
        <taxon>Bacteria</taxon>
        <taxon>Bacillati</taxon>
        <taxon>Bacillota</taxon>
        <taxon>Clostridia</taxon>
        <taxon>Eubacteriales</taxon>
        <taxon>Clostridiaceae</taxon>
        <taxon>Clostridium</taxon>
    </lineage>
</organism>
<evidence type="ECO:0000256" key="4">
    <source>
        <dbReference type="ARBA" id="ARBA00023015"/>
    </source>
</evidence>
<dbReference type="GO" id="GO:0006355">
    <property type="term" value="P:regulation of DNA-templated transcription"/>
    <property type="evidence" value="ECO:0007669"/>
    <property type="project" value="TreeGrafter"/>
</dbReference>
<dbReference type="Proteomes" id="UP001193748">
    <property type="component" value="Unassembled WGS sequence"/>
</dbReference>
<dbReference type="EMBL" id="JABSWW010000001">
    <property type="protein sequence ID" value="NRT90245.1"/>
    <property type="molecule type" value="Genomic_DNA"/>
</dbReference>
<evidence type="ECO:0000256" key="3">
    <source>
        <dbReference type="ARBA" id="ARBA00023012"/>
    </source>
</evidence>
<evidence type="ECO:0000256" key="7">
    <source>
        <dbReference type="ARBA" id="ARBA00024867"/>
    </source>
</evidence>
<evidence type="ECO:0000259" key="9">
    <source>
        <dbReference type="PROSITE" id="PS50110"/>
    </source>
</evidence>
<proteinExistence type="predicted"/>
<dbReference type="Gene3D" id="3.40.50.2300">
    <property type="match status" value="1"/>
</dbReference>
<evidence type="ECO:0000256" key="1">
    <source>
        <dbReference type="ARBA" id="ARBA00018672"/>
    </source>
</evidence>
<dbReference type="GO" id="GO:0032993">
    <property type="term" value="C:protein-DNA complex"/>
    <property type="evidence" value="ECO:0007669"/>
    <property type="project" value="TreeGrafter"/>
</dbReference>
<reference evidence="10" key="2">
    <citation type="journal article" date="2022" name="Nat. Biotechnol.">
        <title>Carbon-negative production of acetone and isopropanol by gas fermentation at industrial pilot scale.</title>
        <authorList>
            <person name="Liew F.E."/>
            <person name="Nogle R."/>
            <person name="Abdalla T."/>
            <person name="Rasor B.J."/>
            <person name="Canter C."/>
            <person name="Jensen R.O."/>
            <person name="Wang L."/>
            <person name="Strutz J."/>
            <person name="Chirania P."/>
            <person name="De Tissera S."/>
            <person name="Mueller A.P."/>
            <person name="Ruan Z."/>
            <person name="Gao A."/>
            <person name="Tran L."/>
            <person name="Engle N.L."/>
            <person name="Bromley J.C."/>
            <person name="Daniell J."/>
            <person name="Conrado R."/>
            <person name="Tschaplinski T.J."/>
            <person name="Giannone R.J."/>
            <person name="Hettich R.L."/>
            <person name="Karim A.S."/>
            <person name="Simpson S.D."/>
            <person name="Brown S.D."/>
            <person name="Leang C."/>
            <person name="Jewett M.C."/>
            <person name="Kopke M."/>
        </authorList>
    </citation>
    <scope>NUCLEOTIDE SEQUENCE</scope>
    <source>
        <strain evidence="10">DJ080</strain>
    </source>
</reference>
<dbReference type="GO" id="GO:0000156">
    <property type="term" value="F:phosphorelay response regulator activity"/>
    <property type="evidence" value="ECO:0007669"/>
    <property type="project" value="TreeGrafter"/>
</dbReference>
<accession>A0AAX0B4B7</accession>
<evidence type="ECO:0000313" key="10">
    <source>
        <dbReference type="EMBL" id="NRT90245.1"/>
    </source>
</evidence>
<dbReference type="GO" id="GO:0005829">
    <property type="term" value="C:cytosol"/>
    <property type="evidence" value="ECO:0007669"/>
    <property type="project" value="TreeGrafter"/>
</dbReference>
<sequence>MKRIFLLEDDAAIARNLLLHPDGFAVTHASTRWEAPVALSESKFDLAFIDISLPNGNGFTVYTKIKKNQYTPIIFLTASGDEESVVTGLNTCTDDYITQSFRSHELIARIGSDMVKKDGSEVFLS</sequence>
<dbReference type="PROSITE" id="PS50110">
    <property type="entry name" value="RESPONSE_REGULATORY"/>
    <property type="match status" value="1"/>
</dbReference>
<evidence type="ECO:0000256" key="6">
    <source>
        <dbReference type="ARBA" id="ARBA00023163"/>
    </source>
</evidence>
<keyword evidence="3" id="KW-0902">Two-component regulatory system</keyword>
<evidence type="ECO:0000256" key="8">
    <source>
        <dbReference type="PROSITE-ProRule" id="PRU00169"/>
    </source>
</evidence>
<gene>
    <name evidence="10" type="ORF">B0H41_003924</name>
</gene>
<reference evidence="10" key="1">
    <citation type="submission" date="2020-05" db="EMBL/GenBank/DDBJ databases">
        <authorList>
            <person name="Brown S."/>
            <person name="Huntemann M."/>
            <person name="Clum A."/>
            <person name="Spunde A."/>
            <person name="Palaniappan K."/>
            <person name="Ritter S."/>
            <person name="Mikhailova N."/>
            <person name="Chen I.-M."/>
            <person name="Stamatis D."/>
            <person name="Reddy T."/>
            <person name="O'Malley R."/>
            <person name="Daum C."/>
            <person name="Shapiro N."/>
            <person name="Ivanova N."/>
            <person name="Kyrpides N."/>
            <person name="Woyke T."/>
        </authorList>
    </citation>
    <scope>NUCLEOTIDE SEQUENCE</scope>
    <source>
        <strain evidence="10">DJ080</strain>
    </source>
</reference>
<dbReference type="SUPFAM" id="SSF52172">
    <property type="entry name" value="CheY-like"/>
    <property type="match status" value="1"/>
</dbReference>
<keyword evidence="6" id="KW-0804">Transcription</keyword>
<dbReference type="Pfam" id="PF00072">
    <property type="entry name" value="Response_reg"/>
    <property type="match status" value="1"/>
</dbReference>
<dbReference type="AlphaFoldDB" id="A0AAX0B4B7"/>